<feature type="region of interest" description="Disordered" evidence="1">
    <location>
        <begin position="250"/>
        <end position="270"/>
    </location>
</feature>
<feature type="signal peptide" evidence="2">
    <location>
        <begin position="1"/>
        <end position="32"/>
    </location>
</feature>
<reference evidence="3" key="1">
    <citation type="submission" date="2006-10" db="EMBL/GenBank/DDBJ databases">
        <title>Complete sequence of Solibacter usitatus Ellin6076.</title>
        <authorList>
            <consortium name="US DOE Joint Genome Institute"/>
            <person name="Copeland A."/>
            <person name="Lucas S."/>
            <person name="Lapidus A."/>
            <person name="Barry K."/>
            <person name="Detter J.C."/>
            <person name="Glavina del Rio T."/>
            <person name="Hammon N."/>
            <person name="Israni S."/>
            <person name="Dalin E."/>
            <person name="Tice H."/>
            <person name="Pitluck S."/>
            <person name="Thompson L.S."/>
            <person name="Brettin T."/>
            <person name="Bruce D."/>
            <person name="Han C."/>
            <person name="Tapia R."/>
            <person name="Gilna P."/>
            <person name="Schmutz J."/>
            <person name="Larimer F."/>
            <person name="Land M."/>
            <person name="Hauser L."/>
            <person name="Kyrpides N."/>
            <person name="Mikhailova N."/>
            <person name="Janssen P.H."/>
            <person name="Kuske C.R."/>
            <person name="Richardson P."/>
        </authorList>
    </citation>
    <scope>NUCLEOTIDE SEQUENCE</scope>
    <source>
        <strain evidence="3">Ellin6076</strain>
    </source>
</reference>
<gene>
    <name evidence="3" type="ordered locus">Acid_2066</name>
</gene>
<accession>Q026L3</accession>
<dbReference type="SUPFAM" id="SSF110296">
    <property type="entry name" value="Oligoxyloglucan reducing end-specific cellobiohydrolase"/>
    <property type="match status" value="1"/>
</dbReference>
<evidence type="ECO:0008006" key="4">
    <source>
        <dbReference type="Google" id="ProtNLM"/>
    </source>
</evidence>
<dbReference type="InterPro" id="IPR036278">
    <property type="entry name" value="Sialidase_sf"/>
</dbReference>
<organism evidence="3">
    <name type="scientific">Solibacter usitatus (strain Ellin6076)</name>
    <dbReference type="NCBI Taxonomy" id="234267"/>
    <lineage>
        <taxon>Bacteria</taxon>
        <taxon>Pseudomonadati</taxon>
        <taxon>Acidobacteriota</taxon>
        <taxon>Terriglobia</taxon>
        <taxon>Bryobacterales</taxon>
        <taxon>Solibacteraceae</taxon>
        <taxon>Candidatus Solibacter</taxon>
    </lineage>
</organism>
<dbReference type="AlphaFoldDB" id="Q026L3"/>
<dbReference type="KEGG" id="sus:Acid_2066"/>
<dbReference type="EMBL" id="CP000473">
    <property type="protein sequence ID" value="ABJ83056.1"/>
    <property type="molecule type" value="Genomic_DNA"/>
</dbReference>
<keyword evidence="2" id="KW-0732">Signal</keyword>
<dbReference type="CDD" id="cd15482">
    <property type="entry name" value="Sialidase_non-viral"/>
    <property type="match status" value="2"/>
</dbReference>
<sequence length="530" mass="56090" precursor="true">MTTVTSKRYGTRVSAALVLVGLAIPSTTALLAQSVSAPKSDEFLLLGNVNRGAGEPIIFVNPTDPKNMIVTAMATLNRLPTGETPIPRGSPGATELRIKELSTPDGSRTDIAVTSDGGKTWTFSEDNFRKVFSKNRCSDSFAGAGPDGTLYMGCLAYLNRGSADYAEGYAPNGEARDYHGGSAIAWSTDKGKTWSAPVWVHPDHSPKLYAPTVKPVFEQASPWDRPIFVADASTGTIYLSGSGPAYTVDPATVPRPKIDPSLPGKGYTGYPPASVTRNRTFLRASHDRGRTWGVIYPMDSDAYPGGRGGFSAAHGRLVVAYGAASVPASENAQCPCTVLGTSKDDGQNFTYRVVPPLPAAPTSGQAGAGRGGRGGGFGGGVMLAADPSQEGRYALARQSGSSILVSITEDEGKTWLAPVVAAQVPEGANFSQRAMKYSAKGDLALIWKAAYGDRSFDVWSAASLDNGRTFKTVRVSHAVSPTYIPERGNFLFGDDLSSVEIDGEYVHVVWGDNRSGFEATWYGRVPLSAY</sequence>
<dbReference type="Gene3D" id="2.120.10.10">
    <property type="match status" value="2"/>
</dbReference>
<dbReference type="HOGENOM" id="CLU_487166_0_0_0"/>
<evidence type="ECO:0000313" key="3">
    <source>
        <dbReference type="EMBL" id="ABJ83056.1"/>
    </source>
</evidence>
<dbReference type="STRING" id="234267.Acid_2066"/>
<feature type="chain" id="PRO_5004163876" description="Glycosyl hydrolase, BNR repeat-containing protein" evidence="2">
    <location>
        <begin position="33"/>
        <end position="530"/>
    </location>
</feature>
<name>Q026L3_SOLUE</name>
<dbReference type="SUPFAM" id="SSF50939">
    <property type="entry name" value="Sialidases"/>
    <property type="match status" value="1"/>
</dbReference>
<proteinExistence type="predicted"/>
<evidence type="ECO:0000256" key="1">
    <source>
        <dbReference type="SAM" id="MobiDB-lite"/>
    </source>
</evidence>
<protein>
    <recommendedName>
        <fullName evidence="4">Glycosyl hydrolase, BNR repeat-containing protein</fullName>
    </recommendedName>
</protein>
<dbReference type="eggNOG" id="ENOG503304U">
    <property type="taxonomic scope" value="Bacteria"/>
</dbReference>
<evidence type="ECO:0000256" key="2">
    <source>
        <dbReference type="SAM" id="SignalP"/>
    </source>
</evidence>
<dbReference type="InParanoid" id="Q026L3"/>